<dbReference type="InterPro" id="IPR056430">
    <property type="entry name" value="C2CD5_YbjQ-like_dom"/>
</dbReference>
<dbReference type="Pfam" id="PF23028">
    <property type="entry name" value="YbjQ_3"/>
    <property type="match status" value="1"/>
</dbReference>
<dbReference type="SUPFAM" id="SSF49562">
    <property type="entry name" value="C2 domain (Calcium/lipid-binding domain, CaLB)"/>
    <property type="match status" value="1"/>
</dbReference>
<dbReference type="Gene3D" id="2.60.40.150">
    <property type="entry name" value="C2 domain"/>
    <property type="match status" value="1"/>
</dbReference>
<dbReference type="InterPro" id="IPR038983">
    <property type="entry name" value="C2CD5"/>
</dbReference>
<dbReference type="GO" id="GO:0031340">
    <property type="term" value="P:positive regulation of vesicle fusion"/>
    <property type="evidence" value="ECO:0007669"/>
    <property type="project" value="TreeGrafter"/>
</dbReference>
<dbReference type="Pfam" id="PF23128">
    <property type="entry name" value="YbjQ_4"/>
    <property type="match status" value="1"/>
</dbReference>
<dbReference type="InterPro" id="IPR056431">
    <property type="entry name" value="C2CD5_YbjQ-rel_dom"/>
</dbReference>
<dbReference type="PROSITE" id="PS50004">
    <property type="entry name" value="C2"/>
    <property type="match status" value="1"/>
</dbReference>
<evidence type="ECO:0000256" key="1">
    <source>
        <dbReference type="ARBA" id="ARBA00022737"/>
    </source>
</evidence>
<keyword evidence="4" id="KW-1185">Reference proteome</keyword>
<sequence>MPGKIKIGILKARNLPVMDRSSESSDAFVEVRFGTDNYYKTPVYKKSLDPEWNSRFFFEVEEDEIQEEPLQIRVLDHDTYSSHDAIGKVYIDLKPLLNPNGPSALNGFFPIFDTLHGIRGDVKVQARIEILSDCNEYRKSSSGVQFFTSSRVPEGFSLQNFCGFVEEMVLNDDPEYQWIDKIRAPRASNEARQKLFTKLSGEVQRRIGLKVLDMDANCVLGYQQYFDLEGEYGIVVRGIGTAANIVKQAGTCKSQIYPEITKPCKISPNRLSKKIHSDTDLNLQNLNNKQENQNHVLNHSISEKIEYPFLTLQQYPNGFIKSLCGIVCSRSVKLLNSNNDLDDLESRDKWWIEIRNEIRSHMKSLDCHVVLGYTETKSICEDVCVLSAFGTAAIVNQAFFTNVNKTIDENSLERCSLCHVPYNIAELPFPVALSPCSLCGQSQVPDVIFTSIQPIPEIPIIGKGSLIKAIVSRPRKKSSGEISAKVISDYLPFMEYELHRQLLGKLKIKGMNMLYGLRVQISIGENLLMAIAEATACFAAALPIPILPKIVNDKSSREFKEIEILKKALMEEMEKNIEFYDLGSELKPTQTAQTDSDSESKALLKIELDDYREKENIYQLMDSAARKNLPACSTEYMPGIAFSSNLQMFTSIYRCEAKLVQMNTKKFNEIFDYVLEGLSYKFRRYKNCVLANLSIDTSLFDDDHAMIILTGSCLTFGESTLDIKNNVEITNLSYVPNARIERYLGLVNLFLIRESTQIKENGGLSGFMHCFITEVLAMVRAHVLSLDGNALVSFKMTECVLLDNPHRNQGQCLINVTGDAVRIVK</sequence>
<comment type="caution">
    <text evidence="3">The sequence shown here is derived from an EMBL/GenBank/DDBJ whole genome shotgun (WGS) entry which is preliminary data.</text>
</comment>
<accession>A0A3M7PPE0</accession>
<dbReference type="Pfam" id="PF23025">
    <property type="entry name" value="YbjQ_2"/>
    <property type="match status" value="3"/>
</dbReference>
<dbReference type="Proteomes" id="UP000276133">
    <property type="component" value="Unassembled WGS sequence"/>
</dbReference>
<dbReference type="AlphaFoldDB" id="A0A3M7PPE0"/>
<dbReference type="PANTHER" id="PTHR37412">
    <property type="entry name" value="C2 DOMAIN-CONTAINING PROTEIN 5"/>
    <property type="match status" value="1"/>
</dbReference>
<dbReference type="InterPro" id="IPR000008">
    <property type="entry name" value="C2_dom"/>
</dbReference>
<dbReference type="PRINTS" id="PR00399">
    <property type="entry name" value="SYNAPTOTAGMN"/>
</dbReference>
<dbReference type="InterPro" id="IPR001565">
    <property type="entry name" value="Synaptotagmin"/>
</dbReference>
<dbReference type="GO" id="GO:0090314">
    <property type="term" value="P:positive regulation of protein targeting to membrane"/>
    <property type="evidence" value="ECO:0007669"/>
    <property type="project" value="TreeGrafter"/>
</dbReference>
<dbReference type="GO" id="GO:0005509">
    <property type="term" value="F:calcium ion binding"/>
    <property type="evidence" value="ECO:0007669"/>
    <property type="project" value="TreeGrafter"/>
</dbReference>
<proteinExistence type="predicted"/>
<evidence type="ECO:0000313" key="4">
    <source>
        <dbReference type="Proteomes" id="UP000276133"/>
    </source>
</evidence>
<gene>
    <name evidence="3" type="ORF">BpHYR1_010519</name>
</gene>
<dbReference type="GO" id="GO:0072659">
    <property type="term" value="P:protein localization to plasma membrane"/>
    <property type="evidence" value="ECO:0007669"/>
    <property type="project" value="TreeGrafter"/>
</dbReference>
<dbReference type="InterPro" id="IPR035892">
    <property type="entry name" value="C2_domain_sf"/>
</dbReference>
<dbReference type="STRING" id="10195.A0A3M7PPE0"/>
<dbReference type="GO" id="GO:0010828">
    <property type="term" value="P:positive regulation of D-glucose transmembrane transport"/>
    <property type="evidence" value="ECO:0007669"/>
    <property type="project" value="TreeGrafter"/>
</dbReference>
<dbReference type="Pfam" id="PF00168">
    <property type="entry name" value="C2"/>
    <property type="match status" value="1"/>
</dbReference>
<dbReference type="GO" id="GO:0065002">
    <property type="term" value="P:intracellular protein transmembrane transport"/>
    <property type="evidence" value="ECO:0007669"/>
    <property type="project" value="TreeGrafter"/>
</dbReference>
<dbReference type="InterPro" id="IPR057815">
    <property type="entry name" value="C2CD5_C"/>
</dbReference>
<dbReference type="PANTHER" id="PTHR37412:SF2">
    <property type="entry name" value="C2 DOMAIN-CONTAINING PROTEIN 5"/>
    <property type="match status" value="1"/>
</dbReference>
<keyword evidence="1" id="KW-0677">Repeat</keyword>
<dbReference type="EMBL" id="REGN01009509">
    <property type="protein sequence ID" value="RNA01007.1"/>
    <property type="molecule type" value="Genomic_DNA"/>
</dbReference>
<feature type="domain" description="C2" evidence="2">
    <location>
        <begin position="1"/>
        <end position="107"/>
    </location>
</feature>
<name>A0A3M7PPE0_BRAPC</name>
<dbReference type="SMART" id="SM00239">
    <property type="entry name" value="C2"/>
    <property type="match status" value="1"/>
</dbReference>
<reference evidence="3 4" key="1">
    <citation type="journal article" date="2018" name="Sci. Rep.">
        <title>Genomic signatures of local adaptation to the degree of environmental predictability in rotifers.</title>
        <authorList>
            <person name="Franch-Gras L."/>
            <person name="Hahn C."/>
            <person name="Garcia-Roger E.M."/>
            <person name="Carmona M.J."/>
            <person name="Serra M."/>
            <person name="Gomez A."/>
        </authorList>
    </citation>
    <scope>NUCLEOTIDE SEQUENCE [LARGE SCALE GENOMIC DNA]</scope>
    <source>
        <strain evidence="3">HYR1</strain>
    </source>
</reference>
<evidence type="ECO:0000259" key="2">
    <source>
        <dbReference type="PROSITE" id="PS50004"/>
    </source>
</evidence>
<dbReference type="GO" id="GO:0005544">
    <property type="term" value="F:calcium-dependent phospholipid binding"/>
    <property type="evidence" value="ECO:0007669"/>
    <property type="project" value="InterPro"/>
</dbReference>
<evidence type="ECO:0000313" key="3">
    <source>
        <dbReference type="EMBL" id="RNA01007.1"/>
    </source>
</evidence>
<protein>
    <submittedName>
        <fullName evidence="3">C2 domain-containing 5 isoform X14</fullName>
    </submittedName>
</protein>
<dbReference type="OrthoDB" id="419768at2759"/>
<organism evidence="3 4">
    <name type="scientific">Brachionus plicatilis</name>
    <name type="common">Marine rotifer</name>
    <name type="synonym">Brachionus muelleri</name>
    <dbReference type="NCBI Taxonomy" id="10195"/>
    <lineage>
        <taxon>Eukaryota</taxon>
        <taxon>Metazoa</taxon>
        <taxon>Spiralia</taxon>
        <taxon>Gnathifera</taxon>
        <taxon>Rotifera</taxon>
        <taxon>Eurotatoria</taxon>
        <taxon>Monogononta</taxon>
        <taxon>Pseudotrocha</taxon>
        <taxon>Ploima</taxon>
        <taxon>Brachionidae</taxon>
        <taxon>Brachionus</taxon>
    </lineage>
</organism>
<dbReference type="GO" id="GO:0005886">
    <property type="term" value="C:plasma membrane"/>
    <property type="evidence" value="ECO:0007669"/>
    <property type="project" value="TreeGrafter"/>
</dbReference>